<protein>
    <submittedName>
        <fullName evidence="1">Uncharacterized protein</fullName>
    </submittedName>
</protein>
<dbReference type="HOGENOM" id="CLU_3031855_0_0_1"/>
<proteinExistence type="predicted"/>
<accession>A0A0C2SVM0</accession>
<dbReference type="InParanoid" id="A0A0C2SVM0"/>
<organism evidence="1 2">
    <name type="scientific">Amanita muscaria (strain Koide BX008)</name>
    <dbReference type="NCBI Taxonomy" id="946122"/>
    <lineage>
        <taxon>Eukaryota</taxon>
        <taxon>Fungi</taxon>
        <taxon>Dikarya</taxon>
        <taxon>Basidiomycota</taxon>
        <taxon>Agaricomycotina</taxon>
        <taxon>Agaricomycetes</taxon>
        <taxon>Agaricomycetidae</taxon>
        <taxon>Agaricales</taxon>
        <taxon>Pluteineae</taxon>
        <taxon>Amanitaceae</taxon>
        <taxon>Amanita</taxon>
    </lineage>
</organism>
<evidence type="ECO:0000313" key="1">
    <source>
        <dbReference type="EMBL" id="KIL58114.1"/>
    </source>
</evidence>
<dbReference type="EMBL" id="KN818347">
    <property type="protein sequence ID" value="KIL58114.1"/>
    <property type="molecule type" value="Genomic_DNA"/>
</dbReference>
<evidence type="ECO:0000313" key="2">
    <source>
        <dbReference type="Proteomes" id="UP000054549"/>
    </source>
</evidence>
<gene>
    <name evidence="1" type="ORF">M378DRAFT_171003</name>
</gene>
<sequence>MYTMRINASPATYEDDGEAYITDEAASQHLVTNELNNTLHHSLAVPTCLRSQCCW</sequence>
<dbReference type="Proteomes" id="UP000054549">
    <property type="component" value="Unassembled WGS sequence"/>
</dbReference>
<name>A0A0C2SVM0_AMAMK</name>
<reference evidence="1 2" key="1">
    <citation type="submission" date="2014-04" db="EMBL/GenBank/DDBJ databases">
        <title>Evolutionary Origins and Diversification of the Mycorrhizal Mutualists.</title>
        <authorList>
            <consortium name="DOE Joint Genome Institute"/>
            <consortium name="Mycorrhizal Genomics Consortium"/>
            <person name="Kohler A."/>
            <person name="Kuo A."/>
            <person name="Nagy L.G."/>
            <person name="Floudas D."/>
            <person name="Copeland A."/>
            <person name="Barry K.W."/>
            <person name="Cichocki N."/>
            <person name="Veneault-Fourrey C."/>
            <person name="LaButti K."/>
            <person name="Lindquist E.A."/>
            <person name="Lipzen A."/>
            <person name="Lundell T."/>
            <person name="Morin E."/>
            <person name="Murat C."/>
            <person name="Riley R."/>
            <person name="Ohm R."/>
            <person name="Sun H."/>
            <person name="Tunlid A."/>
            <person name="Henrissat B."/>
            <person name="Grigoriev I.V."/>
            <person name="Hibbett D.S."/>
            <person name="Martin F."/>
        </authorList>
    </citation>
    <scope>NUCLEOTIDE SEQUENCE [LARGE SCALE GENOMIC DNA]</scope>
    <source>
        <strain evidence="1 2">Koide BX008</strain>
    </source>
</reference>
<dbReference type="AlphaFoldDB" id="A0A0C2SVM0"/>
<keyword evidence="2" id="KW-1185">Reference proteome</keyword>